<dbReference type="RefSeq" id="WP_088646199.1">
    <property type="nucleotide sequence ID" value="NZ_MZMV01000048.1"/>
</dbReference>
<accession>A0A246RGH3</accession>
<sequence>MIPYAVWLDGTLLGERLWFRTRWVDLSTADIDAEDDRRRDIVSLLVRTGHPVFEVRLPLHGMKSRRPEQLVALADAITGTRVRQGAEDAAFVVAERIRRLAS</sequence>
<comment type="caution">
    <text evidence="1">The sequence shown here is derived from an EMBL/GenBank/DDBJ whole genome shotgun (WGS) entry which is preliminary data.</text>
</comment>
<gene>
    <name evidence="1" type="ORF">B5D80_24065</name>
</gene>
<name>A0A246RGH3_9ACTN</name>
<organism evidence="1 2">
    <name type="scientific">Micromonospora wenchangensis</name>
    <dbReference type="NCBI Taxonomy" id="1185415"/>
    <lineage>
        <taxon>Bacteria</taxon>
        <taxon>Bacillati</taxon>
        <taxon>Actinomycetota</taxon>
        <taxon>Actinomycetes</taxon>
        <taxon>Micromonosporales</taxon>
        <taxon>Micromonosporaceae</taxon>
        <taxon>Micromonospora</taxon>
    </lineage>
</organism>
<evidence type="ECO:0000313" key="2">
    <source>
        <dbReference type="Proteomes" id="UP000197174"/>
    </source>
</evidence>
<dbReference type="EMBL" id="MZMV01000048">
    <property type="protein sequence ID" value="OWV02972.1"/>
    <property type="molecule type" value="Genomic_DNA"/>
</dbReference>
<keyword evidence="2" id="KW-1185">Reference proteome</keyword>
<proteinExistence type="predicted"/>
<protein>
    <submittedName>
        <fullName evidence="1">Uncharacterized protein</fullName>
    </submittedName>
</protein>
<reference evidence="1 2" key="1">
    <citation type="submission" date="2017-03" db="EMBL/GenBank/DDBJ databases">
        <title>Whole genome sequence of Micromonospora wenchangensis, isolated from mangrove soil.</title>
        <authorList>
            <person name="Yang H."/>
        </authorList>
    </citation>
    <scope>NUCLEOTIDE SEQUENCE [LARGE SCALE GENOMIC DNA]</scope>
    <source>
        <strain evidence="1 2">CCTCC AA 2012002</strain>
    </source>
</reference>
<dbReference type="Proteomes" id="UP000197174">
    <property type="component" value="Unassembled WGS sequence"/>
</dbReference>
<dbReference type="AlphaFoldDB" id="A0A246RGH3"/>
<evidence type="ECO:0000313" key="1">
    <source>
        <dbReference type="EMBL" id="OWV02972.1"/>
    </source>
</evidence>